<dbReference type="EMBL" id="CP002665">
    <property type="protein sequence ID" value="AEI13415.1"/>
    <property type="molecule type" value="Genomic_DNA"/>
</dbReference>
<dbReference type="AlphaFoldDB" id="F8A5X5"/>
<keyword evidence="4" id="KW-1185">Reference proteome</keyword>
<dbReference type="PANTHER" id="PTHR33877">
    <property type="entry name" value="SLL1193 PROTEIN"/>
    <property type="match status" value="1"/>
</dbReference>
<dbReference type="Pfam" id="PF01844">
    <property type="entry name" value="HNH"/>
    <property type="match status" value="1"/>
</dbReference>
<keyword evidence="3" id="KW-0540">Nuclease</keyword>
<name>F8A5X5_CELGA</name>
<evidence type="ECO:0000259" key="2">
    <source>
        <dbReference type="SMART" id="SM00507"/>
    </source>
</evidence>
<dbReference type="PANTHER" id="PTHR33877:SF2">
    <property type="entry name" value="OS07G0170200 PROTEIN"/>
    <property type="match status" value="1"/>
</dbReference>
<dbReference type="InterPro" id="IPR003615">
    <property type="entry name" value="HNH_nuc"/>
</dbReference>
<dbReference type="OrthoDB" id="4413592at2"/>
<evidence type="ECO:0000313" key="3">
    <source>
        <dbReference type="EMBL" id="AEI13415.1"/>
    </source>
</evidence>
<reference evidence="4" key="1">
    <citation type="submission" date="2011-04" db="EMBL/GenBank/DDBJ databases">
        <title>Complete sequence of Cellvibrio gilvus ATCC 13127.</title>
        <authorList>
            <person name="Lucas S."/>
            <person name="Han J."/>
            <person name="Lapidus A."/>
            <person name="Cheng J.-F."/>
            <person name="Goodwin L."/>
            <person name="Pitluck S."/>
            <person name="Peters L."/>
            <person name="Munk A."/>
            <person name="Detter J.C."/>
            <person name="Han C."/>
            <person name="Tapia R."/>
            <person name="Land M."/>
            <person name="Hauser L."/>
            <person name="Kyrpides N."/>
            <person name="Ivanova N."/>
            <person name="Ovchinnikova G."/>
            <person name="Pagani I."/>
            <person name="Mead D."/>
            <person name="Brumm P."/>
            <person name="Woyke T."/>
        </authorList>
    </citation>
    <scope>NUCLEOTIDE SEQUENCE [LARGE SCALE GENOMIC DNA]</scope>
    <source>
        <strain evidence="4">ATCC 13127 / NRRL B-14078</strain>
    </source>
</reference>
<evidence type="ECO:0000256" key="1">
    <source>
        <dbReference type="SAM" id="SignalP"/>
    </source>
</evidence>
<dbReference type="GO" id="GO:0008270">
    <property type="term" value="F:zinc ion binding"/>
    <property type="evidence" value="ECO:0007669"/>
    <property type="project" value="InterPro"/>
</dbReference>
<dbReference type="GO" id="GO:0003676">
    <property type="term" value="F:nucleic acid binding"/>
    <property type="evidence" value="ECO:0007669"/>
    <property type="project" value="InterPro"/>
</dbReference>
<dbReference type="RefSeq" id="WP_013884932.1">
    <property type="nucleotide sequence ID" value="NC_015671.1"/>
</dbReference>
<dbReference type="GO" id="GO:0004519">
    <property type="term" value="F:endonuclease activity"/>
    <property type="evidence" value="ECO:0007669"/>
    <property type="project" value="UniProtKB-KW"/>
</dbReference>
<keyword evidence="3" id="KW-0255">Endonuclease</keyword>
<feature type="signal peptide" evidence="1">
    <location>
        <begin position="1"/>
        <end position="22"/>
    </location>
</feature>
<dbReference type="CDD" id="cd00085">
    <property type="entry name" value="HNHc"/>
    <property type="match status" value="1"/>
</dbReference>
<dbReference type="STRING" id="593907.Celgi_2922"/>
<dbReference type="KEGG" id="cga:Celgi_2922"/>
<dbReference type="InterPro" id="IPR002711">
    <property type="entry name" value="HNH"/>
</dbReference>
<proteinExistence type="predicted"/>
<sequence length="183" mass="19058" precursor="true">MKWLLASLVAMLGVLVVGPDSAATPAYAYDAVAYAYDAPALPSSQSATTTYVRGSPAGPAVGSWASPAFARDDVVAANTAGDAIPAIKPGSSGGPTAGQRFPGSVREEVLQDNPSTCVYCRMETDSPQVDHVIPRSRGGNATVENGQTTCPWCNNSKNSRDFPVNPPAGYEGPWPPSWWDLGS</sequence>
<dbReference type="InterPro" id="IPR052892">
    <property type="entry name" value="NA-targeting_endonuclease"/>
</dbReference>
<dbReference type="HOGENOM" id="CLU_1472690_0_0_11"/>
<keyword evidence="1" id="KW-0732">Signal</keyword>
<keyword evidence="3" id="KW-0378">Hydrolase</keyword>
<gene>
    <name evidence="3" type="ordered locus">Celgi_2922</name>
</gene>
<feature type="domain" description="HNH nuclease" evidence="2">
    <location>
        <begin position="104"/>
        <end position="155"/>
    </location>
</feature>
<dbReference type="Proteomes" id="UP000000485">
    <property type="component" value="Chromosome"/>
</dbReference>
<accession>F8A5X5</accession>
<feature type="chain" id="PRO_5003367130" evidence="1">
    <location>
        <begin position="23"/>
        <end position="183"/>
    </location>
</feature>
<evidence type="ECO:0000313" key="4">
    <source>
        <dbReference type="Proteomes" id="UP000000485"/>
    </source>
</evidence>
<dbReference type="SMART" id="SM00507">
    <property type="entry name" value="HNHc"/>
    <property type="match status" value="1"/>
</dbReference>
<protein>
    <submittedName>
        <fullName evidence="3">HNH endonuclease</fullName>
    </submittedName>
</protein>
<dbReference type="Gene3D" id="1.10.30.50">
    <property type="match status" value="1"/>
</dbReference>
<organism evidence="3 4">
    <name type="scientific">Cellulomonas gilvus (strain ATCC 13127 / NRRL B-14078)</name>
    <name type="common">Cellvibrio gilvus</name>
    <dbReference type="NCBI Taxonomy" id="593907"/>
    <lineage>
        <taxon>Bacteria</taxon>
        <taxon>Bacillati</taxon>
        <taxon>Actinomycetota</taxon>
        <taxon>Actinomycetes</taxon>
        <taxon>Micrococcales</taxon>
        <taxon>Cellulomonadaceae</taxon>
        <taxon>Cellulomonas</taxon>
    </lineage>
</organism>